<dbReference type="Proteomes" id="UP000470404">
    <property type="component" value="Unassembled WGS sequence"/>
</dbReference>
<proteinExistence type="predicted"/>
<dbReference type="PANTHER" id="PTHR48079">
    <property type="entry name" value="PROTEIN YEEZ"/>
    <property type="match status" value="1"/>
</dbReference>
<organism evidence="2 3">
    <name type="scientific">Amycolatopsis rubida</name>
    <dbReference type="NCBI Taxonomy" id="112413"/>
    <lineage>
        <taxon>Bacteria</taxon>
        <taxon>Bacillati</taxon>
        <taxon>Actinomycetota</taxon>
        <taxon>Actinomycetes</taxon>
        <taxon>Pseudonocardiales</taxon>
        <taxon>Pseudonocardiaceae</taxon>
        <taxon>Amycolatopsis</taxon>
    </lineage>
</organism>
<dbReference type="InterPro" id="IPR001509">
    <property type="entry name" value="Epimerase_deHydtase"/>
</dbReference>
<dbReference type="InterPro" id="IPR051783">
    <property type="entry name" value="NAD(P)-dependent_oxidoreduct"/>
</dbReference>
<keyword evidence="3" id="KW-1185">Reference proteome</keyword>
<dbReference type="Pfam" id="PF01370">
    <property type="entry name" value="Epimerase"/>
    <property type="match status" value="1"/>
</dbReference>
<dbReference type="SUPFAM" id="SSF51735">
    <property type="entry name" value="NAD(P)-binding Rossmann-fold domains"/>
    <property type="match status" value="1"/>
</dbReference>
<dbReference type="Gene3D" id="3.40.50.720">
    <property type="entry name" value="NAD(P)-binding Rossmann-like Domain"/>
    <property type="match status" value="1"/>
</dbReference>
<dbReference type="PANTHER" id="PTHR48079:SF6">
    <property type="entry name" value="NAD(P)-BINDING DOMAIN-CONTAINING PROTEIN-RELATED"/>
    <property type="match status" value="1"/>
</dbReference>
<name>A0ABX0BW20_9PSEU</name>
<dbReference type="InterPro" id="IPR036291">
    <property type="entry name" value="NAD(P)-bd_dom_sf"/>
</dbReference>
<accession>A0ABX0BW20</accession>
<gene>
    <name evidence="2" type="ORF">G3I59_27330</name>
</gene>
<feature type="domain" description="NAD-dependent epimerase/dehydratase" evidence="1">
    <location>
        <begin position="3"/>
        <end position="230"/>
    </location>
</feature>
<evidence type="ECO:0000313" key="2">
    <source>
        <dbReference type="EMBL" id="NEC59199.1"/>
    </source>
</evidence>
<comment type="caution">
    <text evidence="2">The sequence shown here is derived from an EMBL/GenBank/DDBJ whole genome shotgun (WGS) entry which is preliminary data.</text>
</comment>
<protein>
    <submittedName>
        <fullName evidence="2">NAD-dependent epimerase/dehydratase family protein</fullName>
    </submittedName>
</protein>
<evidence type="ECO:0000313" key="3">
    <source>
        <dbReference type="Proteomes" id="UP000470404"/>
    </source>
</evidence>
<reference evidence="2 3" key="1">
    <citation type="submission" date="2020-01" db="EMBL/GenBank/DDBJ databases">
        <title>Insect and environment-associated Actinomycetes.</title>
        <authorList>
            <person name="Currrie C."/>
            <person name="Chevrette M."/>
            <person name="Carlson C."/>
            <person name="Stubbendieck R."/>
            <person name="Wendt-Pienkowski E."/>
        </authorList>
    </citation>
    <scope>NUCLEOTIDE SEQUENCE [LARGE SCALE GENOMIC DNA]</scope>
    <source>
        <strain evidence="2 3">SID8386</strain>
    </source>
</reference>
<evidence type="ECO:0000259" key="1">
    <source>
        <dbReference type="Pfam" id="PF01370"/>
    </source>
</evidence>
<dbReference type="EMBL" id="JAAGNC010000137">
    <property type="protein sequence ID" value="NEC59199.1"/>
    <property type="molecule type" value="Genomic_DNA"/>
</dbReference>
<sequence>MRIAITGASGNIGTALLRALDRGHEVITVARRLPDRYAEPYSWAQWRALDIGEPGADQELREVFTGADAVVHLAWAISPEWSDPSMVRTNEDGTRNVLQAVTSAGVRRLVCASSVAAYAPGPPEEKVTEDWPCSGIESSAYSRSKALLETALDVFSSRHPEVALARIRPCAVLQRLAAGEFTRWLLAPLLPPGLIGGRYLPVPLWESLRAQAVHADDVAEAIRLILDRQAVGPFNLAAEDVLHASELAQALGGTRVPTTKPVVRAVAQLSWLAGLQPLHPGWLELADQAALVDTTRARTVLGWQPRYRAAEALRDLIEGLRRGDGESSAPLASARTGLLHRARALTRGRPTHQSQA</sequence>